<evidence type="ECO:0000313" key="3">
    <source>
        <dbReference type="EMBL" id="VDN91461.1"/>
    </source>
</evidence>
<dbReference type="InterPro" id="IPR053291">
    <property type="entry name" value="Ommatidial_diff-associated"/>
</dbReference>
<sequence>MPCSFRARVNQLWSIWYTIVMVLLQTYLIYLGFERYRLYSEMKWPHGAYPSLWLSVYVVLYSSCIPGLLLFMAFGIFKSGNVAGDNDRLGARIDRVIEITRNSYRKGRCSLLQCIKSLWQHAPPLPQLIHLLMALFQLFAQQVMLSQLYRYGFINSGDFLNTELDFVYQRARQLAANLPMLDNRLQGFRISAQDLAATPISPNLLPILMHARLFGIPLEFVNLLIALFVYTCAYSAVFWHTNKPFSFIFSLHLLIYSTTIIWSYLGFSVLHRIQETSYSSIRPIGLVRSPGLGQYLISSRPLKIYHPSAIIATYVMTIVLISIAPVALYMYGYSKYFISMSNVRQKSAFQNQTSSINGAQSEYSEYRLRSSSKVPQARLCCDGYAPHIFAIILLVLIVITKAPTIYAHMVIYQHEEKALLLSCIVVDIVFLFAWIILWLILTLKRDWNFKVFHQVHEIIALQNGPQTMIASPKKIMEKKPSELKNSLILMHGDQMYLTDDTIAKKSLLRQTQKNVIGTASEDIYWLKGNNMQSPTTRRVPQCESVKETLEMNRLLGPSAISHTIQSQMTHPSRQRIIMNIPKYSSEAKVSANVTMPGNTFATFQRAQGSEFAFGSSRQMMQNPRRPSLQNSMSACTGNNTSDITPLTQQEAYASILKNRTGQTETITRRGSKDDGAVNTGFGNVSVSYGTHATYGRPQNQQLMQQAAVQAAQVAQVSRNKDTVYNRTQTNTSQNVLESGPTSSVLSIRSSPVAENRLGTRTSISSREHSPYQRVPNLKLSSFSSVIPAVDSHKLINIEQQQQNCGAGCIYGNWSQQRQISQISQAVDWCPSSYDKISSTIQQEQCCTPTSTLTSQGSASNCSSQQAPTPGSPNSQNIYSGGRFVSSRTTGTINLHGNLGSEYGTSHLGDSDRDRTLRAQQQSKSSHTTIVSGSTSTRHQIKVSIGGSRQDDSANYSLTSSNESTENARLSGQTNRIMDSTEFATSIV</sequence>
<name>A0A0N4TP57_BRUPA</name>
<keyword evidence="2" id="KW-0812">Transmembrane</keyword>
<evidence type="ECO:0000313" key="5">
    <source>
        <dbReference type="WBParaSite" id="BPAG_0001031301-mRNA-1"/>
    </source>
</evidence>
<keyword evidence="2" id="KW-0472">Membrane</keyword>
<dbReference type="Proteomes" id="UP000278627">
    <property type="component" value="Unassembled WGS sequence"/>
</dbReference>
<gene>
    <name evidence="3" type="ORF">BPAG_LOCUS10275</name>
</gene>
<feature type="transmembrane region" description="Helical" evidence="2">
    <location>
        <begin position="220"/>
        <end position="239"/>
    </location>
</feature>
<feature type="transmembrane region" description="Helical" evidence="2">
    <location>
        <begin position="309"/>
        <end position="331"/>
    </location>
</feature>
<organism evidence="5">
    <name type="scientific">Brugia pahangi</name>
    <name type="common">Filarial nematode worm</name>
    <dbReference type="NCBI Taxonomy" id="6280"/>
    <lineage>
        <taxon>Eukaryota</taxon>
        <taxon>Metazoa</taxon>
        <taxon>Ecdysozoa</taxon>
        <taxon>Nematoda</taxon>
        <taxon>Chromadorea</taxon>
        <taxon>Rhabditida</taxon>
        <taxon>Spirurina</taxon>
        <taxon>Spiruromorpha</taxon>
        <taxon>Filarioidea</taxon>
        <taxon>Onchocercidae</taxon>
        <taxon>Brugia</taxon>
    </lineage>
</organism>
<feature type="transmembrane region" description="Helical" evidence="2">
    <location>
        <begin position="54"/>
        <end position="77"/>
    </location>
</feature>
<feature type="transmembrane region" description="Helical" evidence="2">
    <location>
        <begin position="418"/>
        <end position="441"/>
    </location>
</feature>
<feature type="compositionally biased region" description="Polar residues" evidence="1">
    <location>
        <begin position="952"/>
        <end position="987"/>
    </location>
</feature>
<keyword evidence="4" id="KW-1185">Reference proteome</keyword>
<evidence type="ECO:0000256" key="1">
    <source>
        <dbReference type="SAM" id="MobiDB-lite"/>
    </source>
</evidence>
<feature type="transmembrane region" description="Helical" evidence="2">
    <location>
        <begin position="245"/>
        <end position="265"/>
    </location>
</feature>
<feature type="region of interest" description="Disordered" evidence="1">
    <location>
        <begin position="856"/>
        <end position="882"/>
    </location>
</feature>
<evidence type="ECO:0000313" key="4">
    <source>
        <dbReference type="Proteomes" id="UP000278627"/>
    </source>
</evidence>
<evidence type="ECO:0000256" key="2">
    <source>
        <dbReference type="SAM" id="Phobius"/>
    </source>
</evidence>
<feature type="compositionally biased region" description="Polar residues" evidence="1">
    <location>
        <begin position="856"/>
        <end position="878"/>
    </location>
</feature>
<accession>A0A0N4TP57</accession>
<reference evidence="3 4" key="2">
    <citation type="submission" date="2018-11" db="EMBL/GenBank/DDBJ databases">
        <authorList>
            <consortium name="Pathogen Informatics"/>
        </authorList>
    </citation>
    <scope>NUCLEOTIDE SEQUENCE [LARGE SCALE GENOMIC DNA]</scope>
</reference>
<keyword evidence="2" id="KW-1133">Transmembrane helix</keyword>
<reference evidence="5" key="1">
    <citation type="submission" date="2016-04" db="UniProtKB">
        <authorList>
            <consortium name="WormBaseParasite"/>
        </authorList>
    </citation>
    <scope>IDENTIFICATION</scope>
</reference>
<dbReference type="WBParaSite" id="BPAG_0001031301-mRNA-1">
    <property type="protein sequence ID" value="BPAG_0001031301-mRNA-1"/>
    <property type="gene ID" value="BPAG_0001031301"/>
</dbReference>
<feature type="region of interest" description="Disordered" evidence="1">
    <location>
        <begin position="918"/>
        <end position="987"/>
    </location>
</feature>
<dbReference type="AlphaFoldDB" id="A0A0N4TP57"/>
<dbReference type="PANTHER" id="PTHR21579:SF20">
    <property type="entry name" value="PROTEIN TINCAR"/>
    <property type="match status" value="1"/>
</dbReference>
<proteinExistence type="predicted"/>
<dbReference type="PANTHER" id="PTHR21579">
    <property type="entry name" value="PROTEIN TINCAR"/>
    <property type="match status" value="1"/>
</dbReference>
<protein>
    <submittedName>
        <fullName evidence="5">Protein tincar</fullName>
    </submittedName>
</protein>
<feature type="compositionally biased region" description="Polar residues" evidence="1">
    <location>
        <begin position="918"/>
        <end position="937"/>
    </location>
</feature>
<dbReference type="EMBL" id="UZAD01013181">
    <property type="protein sequence ID" value="VDN91461.1"/>
    <property type="molecule type" value="Genomic_DNA"/>
</dbReference>
<feature type="transmembrane region" description="Helical" evidence="2">
    <location>
        <begin position="12"/>
        <end position="33"/>
    </location>
</feature>
<feature type="transmembrane region" description="Helical" evidence="2">
    <location>
        <begin position="384"/>
        <end position="406"/>
    </location>
</feature>